<evidence type="ECO:0000313" key="8">
    <source>
        <dbReference type="Proteomes" id="UP000503840"/>
    </source>
</evidence>
<dbReference type="Proteomes" id="UP000503840">
    <property type="component" value="Unassembled WGS sequence"/>
</dbReference>
<dbReference type="CDD" id="cd00392">
    <property type="entry name" value="Ribosomal_L13"/>
    <property type="match status" value="1"/>
</dbReference>
<comment type="function">
    <text evidence="6">This protein is one of the early assembly proteins of the 50S ribosomal subunit, although it is not seen to bind rRNA by itself. It is important during the early stages of 50S assembly.</text>
</comment>
<comment type="subunit">
    <text evidence="2 6">Part of the 50S ribosomal subunit.</text>
</comment>
<dbReference type="SUPFAM" id="SSF52161">
    <property type="entry name" value="Ribosomal protein L13"/>
    <property type="match status" value="1"/>
</dbReference>
<protein>
    <recommendedName>
        <fullName evidence="5 6">Large ribosomal subunit protein uL13</fullName>
    </recommendedName>
</protein>
<dbReference type="PANTHER" id="PTHR11545">
    <property type="entry name" value="RIBOSOMAL PROTEIN L13"/>
    <property type="match status" value="1"/>
</dbReference>
<proteinExistence type="inferred from homology"/>
<dbReference type="GO" id="GO:0017148">
    <property type="term" value="P:negative regulation of translation"/>
    <property type="evidence" value="ECO:0007669"/>
    <property type="project" value="TreeGrafter"/>
</dbReference>
<comment type="similarity">
    <text evidence="1 6">Belongs to the universal ribosomal protein uL13 family.</text>
</comment>
<comment type="caution">
    <text evidence="7">The sequence shown here is derived from an EMBL/GenBank/DDBJ whole genome shotgun (WGS) entry which is preliminary data.</text>
</comment>
<keyword evidence="4 6" id="KW-0687">Ribonucleoprotein</keyword>
<dbReference type="GO" id="GO:0006412">
    <property type="term" value="P:translation"/>
    <property type="evidence" value="ECO:0007669"/>
    <property type="project" value="UniProtKB-UniRule"/>
</dbReference>
<dbReference type="EMBL" id="BLVO01000012">
    <property type="protein sequence ID" value="GFM32904.1"/>
    <property type="molecule type" value="Genomic_DNA"/>
</dbReference>
<sequence length="144" mass="16432">MKTFSPKPEDINREWFVVDAEDKILGRLATQIAHRLRGKHKPEFAPHMDNGDFIVVVNCEKIKVTGKKMSDKKYYRYTGYMGGLRETSLSDMLAKKPEEVIRKAVQGMLPKNRLGAAMLKKLKIYVGPEHPHVAQNPQTLEIQA</sequence>
<name>A0A7J0BII4_9BACT</name>
<dbReference type="FunFam" id="3.90.1180.10:FF:000001">
    <property type="entry name" value="50S ribosomal protein L13"/>
    <property type="match status" value="1"/>
</dbReference>
<dbReference type="Pfam" id="PF00572">
    <property type="entry name" value="Ribosomal_L13"/>
    <property type="match status" value="1"/>
</dbReference>
<dbReference type="NCBIfam" id="TIGR01066">
    <property type="entry name" value="rplM_bact"/>
    <property type="match status" value="1"/>
</dbReference>
<organism evidence="7 8">
    <name type="scientific">Desulfovibrio subterraneus</name>
    <dbReference type="NCBI Taxonomy" id="2718620"/>
    <lineage>
        <taxon>Bacteria</taxon>
        <taxon>Pseudomonadati</taxon>
        <taxon>Thermodesulfobacteriota</taxon>
        <taxon>Desulfovibrionia</taxon>
        <taxon>Desulfovibrionales</taxon>
        <taxon>Desulfovibrionaceae</taxon>
        <taxon>Desulfovibrio</taxon>
    </lineage>
</organism>
<accession>A0A7J0BII4</accession>
<evidence type="ECO:0000313" key="7">
    <source>
        <dbReference type="EMBL" id="GFM32904.1"/>
    </source>
</evidence>
<dbReference type="AlphaFoldDB" id="A0A7J0BII4"/>
<dbReference type="GO" id="GO:0003735">
    <property type="term" value="F:structural constituent of ribosome"/>
    <property type="evidence" value="ECO:0007669"/>
    <property type="project" value="InterPro"/>
</dbReference>
<dbReference type="PANTHER" id="PTHR11545:SF2">
    <property type="entry name" value="LARGE RIBOSOMAL SUBUNIT PROTEIN UL13M"/>
    <property type="match status" value="1"/>
</dbReference>
<dbReference type="InterPro" id="IPR005822">
    <property type="entry name" value="Ribosomal_uL13"/>
</dbReference>
<evidence type="ECO:0000256" key="5">
    <source>
        <dbReference type="ARBA" id="ARBA00035201"/>
    </source>
</evidence>
<dbReference type="Gene3D" id="3.90.1180.10">
    <property type="entry name" value="Ribosomal protein L13"/>
    <property type="match status" value="1"/>
</dbReference>
<gene>
    <name evidence="6 7" type="primary">rplM</name>
    <name evidence="7" type="ORF">DSM101010T_12690</name>
</gene>
<evidence type="ECO:0000256" key="2">
    <source>
        <dbReference type="ARBA" id="ARBA00011838"/>
    </source>
</evidence>
<keyword evidence="3 6" id="KW-0689">Ribosomal protein</keyword>
<evidence type="ECO:0000256" key="6">
    <source>
        <dbReference type="HAMAP-Rule" id="MF_01366"/>
    </source>
</evidence>
<dbReference type="HAMAP" id="MF_01366">
    <property type="entry name" value="Ribosomal_uL13"/>
    <property type="match status" value="1"/>
</dbReference>
<dbReference type="RefSeq" id="WP_174404563.1">
    <property type="nucleotide sequence ID" value="NZ_BLVO01000012.1"/>
</dbReference>
<evidence type="ECO:0000256" key="3">
    <source>
        <dbReference type="ARBA" id="ARBA00022980"/>
    </source>
</evidence>
<evidence type="ECO:0000256" key="1">
    <source>
        <dbReference type="ARBA" id="ARBA00006227"/>
    </source>
</evidence>
<dbReference type="InterPro" id="IPR005823">
    <property type="entry name" value="Ribosomal_uL13_bac-type"/>
</dbReference>
<dbReference type="PIRSF" id="PIRSF002181">
    <property type="entry name" value="Ribosomal_L13"/>
    <property type="match status" value="1"/>
</dbReference>
<reference evidence="7 8" key="1">
    <citation type="submission" date="2020-05" db="EMBL/GenBank/DDBJ databases">
        <title>Draft genome sequence of Desulfovibrio sp. strain HN2T.</title>
        <authorList>
            <person name="Ueno A."/>
            <person name="Tamazawa S."/>
            <person name="Tamamura S."/>
            <person name="Murakami T."/>
            <person name="Kiyama T."/>
            <person name="Inomata H."/>
            <person name="Amano Y."/>
            <person name="Miyakawa K."/>
            <person name="Tamaki H."/>
            <person name="Naganuma T."/>
            <person name="Kaneko K."/>
        </authorList>
    </citation>
    <scope>NUCLEOTIDE SEQUENCE [LARGE SCALE GENOMIC DNA]</scope>
    <source>
        <strain evidence="7 8">HN2</strain>
    </source>
</reference>
<dbReference type="GO" id="GO:0022625">
    <property type="term" value="C:cytosolic large ribosomal subunit"/>
    <property type="evidence" value="ECO:0007669"/>
    <property type="project" value="TreeGrafter"/>
</dbReference>
<dbReference type="GO" id="GO:0003729">
    <property type="term" value="F:mRNA binding"/>
    <property type="evidence" value="ECO:0007669"/>
    <property type="project" value="TreeGrafter"/>
</dbReference>
<keyword evidence="8" id="KW-1185">Reference proteome</keyword>
<evidence type="ECO:0000256" key="4">
    <source>
        <dbReference type="ARBA" id="ARBA00023274"/>
    </source>
</evidence>
<dbReference type="InterPro" id="IPR036899">
    <property type="entry name" value="Ribosomal_uL13_sf"/>
</dbReference>